<organism evidence="1 2">
    <name type="scientific">Aliidongia dinghuensis</name>
    <dbReference type="NCBI Taxonomy" id="1867774"/>
    <lineage>
        <taxon>Bacteria</taxon>
        <taxon>Pseudomonadati</taxon>
        <taxon>Pseudomonadota</taxon>
        <taxon>Alphaproteobacteria</taxon>
        <taxon>Rhodospirillales</taxon>
        <taxon>Dongiaceae</taxon>
        <taxon>Aliidongia</taxon>
    </lineage>
</organism>
<dbReference type="AlphaFoldDB" id="A0A8J2YQM2"/>
<protein>
    <submittedName>
        <fullName evidence="1">Uncharacterized protein</fullName>
    </submittedName>
</protein>
<sequence>MRLAAVAGFVLWLGAPEPLLAQDRAAAGSEDAHLPRPTSVYQDRSEAGIPVRLDYFAPPDGPMMVFRFDEPDQPAKPWPSIDEQGRILDRLLARLLAEHPDLASPFAFSLGSGRGALVAALDRQLLEPGANWDVKRGRPKQGQFGDVLREELDRALQSSAIAKAFGAHGYALKLKGIGRIDIDSVKAPAGARLPAFISTMDIEATKIVGKG</sequence>
<keyword evidence="2" id="KW-1185">Reference proteome</keyword>
<dbReference type="Proteomes" id="UP000646365">
    <property type="component" value="Unassembled WGS sequence"/>
</dbReference>
<evidence type="ECO:0000313" key="1">
    <source>
        <dbReference type="EMBL" id="GGF09017.1"/>
    </source>
</evidence>
<reference evidence="1" key="2">
    <citation type="submission" date="2020-09" db="EMBL/GenBank/DDBJ databases">
        <authorList>
            <person name="Sun Q."/>
            <person name="Zhou Y."/>
        </authorList>
    </citation>
    <scope>NUCLEOTIDE SEQUENCE</scope>
    <source>
        <strain evidence="1">CGMCC 1.15725</strain>
    </source>
</reference>
<evidence type="ECO:0000313" key="2">
    <source>
        <dbReference type="Proteomes" id="UP000646365"/>
    </source>
</evidence>
<name>A0A8J2YQM2_9PROT</name>
<accession>A0A8J2YQM2</accession>
<comment type="caution">
    <text evidence="1">The sequence shown here is derived from an EMBL/GenBank/DDBJ whole genome shotgun (WGS) entry which is preliminary data.</text>
</comment>
<reference evidence="1" key="1">
    <citation type="journal article" date="2014" name="Int. J. Syst. Evol. Microbiol.">
        <title>Complete genome sequence of Corynebacterium casei LMG S-19264T (=DSM 44701T), isolated from a smear-ripened cheese.</title>
        <authorList>
            <consortium name="US DOE Joint Genome Institute (JGI-PGF)"/>
            <person name="Walter F."/>
            <person name="Albersmeier A."/>
            <person name="Kalinowski J."/>
            <person name="Ruckert C."/>
        </authorList>
    </citation>
    <scope>NUCLEOTIDE SEQUENCE</scope>
    <source>
        <strain evidence="1">CGMCC 1.15725</strain>
    </source>
</reference>
<dbReference type="EMBL" id="BMJQ01000003">
    <property type="protein sequence ID" value="GGF09017.1"/>
    <property type="molecule type" value="Genomic_DNA"/>
</dbReference>
<proteinExistence type="predicted"/>
<gene>
    <name evidence="1" type="ORF">GCM10011611_13130</name>
</gene>